<dbReference type="Pfam" id="PF11136">
    <property type="entry name" value="DUF2889"/>
    <property type="match status" value="1"/>
</dbReference>
<evidence type="ECO:0008006" key="3">
    <source>
        <dbReference type="Google" id="ProtNLM"/>
    </source>
</evidence>
<reference evidence="1 2" key="1">
    <citation type="submission" date="2016-10" db="EMBL/GenBank/DDBJ databases">
        <authorList>
            <person name="de Groot N.N."/>
        </authorList>
    </citation>
    <scope>NUCLEOTIDE SEQUENCE [LARGE SCALE GENOMIC DNA]</scope>
    <source>
        <strain evidence="1 2">DSM 22012</strain>
    </source>
</reference>
<dbReference type="EMBL" id="FNVQ01000001">
    <property type="protein sequence ID" value="SEF97966.1"/>
    <property type="molecule type" value="Genomic_DNA"/>
</dbReference>
<organism evidence="1 2">
    <name type="scientific">Marinobacterium lutimaris</name>
    <dbReference type="NCBI Taxonomy" id="568106"/>
    <lineage>
        <taxon>Bacteria</taxon>
        <taxon>Pseudomonadati</taxon>
        <taxon>Pseudomonadota</taxon>
        <taxon>Gammaproteobacteria</taxon>
        <taxon>Oceanospirillales</taxon>
        <taxon>Oceanospirillaceae</taxon>
        <taxon>Marinobacterium</taxon>
    </lineage>
</organism>
<dbReference type="OrthoDB" id="6862397at2"/>
<gene>
    <name evidence="1" type="ORF">SAMN05444390_1011025</name>
</gene>
<proteinExistence type="predicted"/>
<dbReference type="InterPro" id="IPR021312">
    <property type="entry name" value="DUF2889"/>
</dbReference>
<keyword evidence="2" id="KW-1185">Reference proteome</keyword>
<evidence type="ECO:0000313" key="2">
    <source>
        <dbReference type="Proteomes" id="UP000236745"/>
    </source>
</evidence>
<accession>A0A1H5WFB2</accession>
<sequence>MPLSTPTERSLSHTRRVTCYGYKRADGLWDIEAHMIDTKTHDLELYEHENGILPAGEALHEMSIRITVDLDLNILDAEAVMDNHPLRICPSIAERYKLLKGLKIAPGFTRKTKELFAGTSGCTHLLELLGPLATTAFQSTHKEREKVMEAETGLTQPPVLNGCHALAEFSPAVKEHWPQYYQPKSDQTGSE</sequence>
<name>A0A1H5WFB2_9GAMM</name>
<evidence type="ECO:0000313" key="1">
    <source>
        <dbReference type="EMBL" id="SEF97966.1"/>
    </source>
</evidence>
<dbReference type="Proteomes" id="UP000236745">
    <property type="component" value="Unassembled WGS sequence"/>
</dbReference>
<dbReference type="AlphaFoldDB" id="A0A1H5WFB2"/>
<protein>
    <recommendedName>
        <fullName evidence="3">DUF2889 domain-containing protein</fullName>
    </recommendedName>
</protein>
<dbReference type="RefSeq" id="WP_104001966.1">
    <property type="nucleotide sequence ID" value="NZ_FNVQ01000001.1"/>
</dbReference>